<dbReference type="AlphaFoldDB" id="A0A4S2L8W3"/>
<name>A0A4S2L8W3_OPIFE</name>
<dbReference type="Proteomes" id="UP000308267">
    <property type="component" value="Unassembled WGS sequence"/>
</dbReference>
<dbReference type="EMBL" id="SJOL01008894">
    <property type="protein sequence ID" value="TGZ59351.1"/>
    <property type="molecule type" value="Genomic_DNA"/>
</dbReference>
<proteinExistence type="predicted"/>
<protein>
    <submittedName>
        <fullName evidence="1">Uncharacterized protein</fullName>
    </submittedName>
</protein>
<organism evidence="1 2">
    <name type="scientific">Opisthorchis felineus</name>
    <dbReference type="NCBI Taxonomy" id="147828"/>
    <lineage>
        <taxon>Eukaryota</taxon>
        <taxon>Metazoa</taxon>
        <taxon>Spiralia</taxon>
        <taxon>Lophotrochozoa</taxon>
        <taxon>Platyhelminthes</taxon>
        <taxon>Trematoda</taxon>
        <taxon>Digenea</taxon>
        <taxon>Opisthorchiida</taxon>
        <taxon>Opisthorchiata</taxon>
        <taxon>Opisthorchiidae</taxon>
        <taxon>Opisthorchis</taxon>
    </lineage>
</organism>
<evidence type="ECO:0000313" key="2">
    <source>
        <dbReference type="Proteomes" id="UP000308267"/>
    </source>
</evidence>
<accession>A0A4S2L8W3</accession>
<sequence length="95" mass="10867">MRYLELKTSKRLRKPFYQTVVCRIGNEASVLNTDVMLSVMMMMTSLQGTVEIKFVRTHFNTFGSLNRLWPCAALDGHNFKEQCAKVCTEITSVLS</sequence>
<gene>
    <name evidence="1" type="ORF">CRM22_009129</name>
</gene>
<keyword evidence="2" id="KW-1185">Reference proteome</keyword>
<reference evidence="1 2" key="1">
    <citation type="journal article" date="2019" name="BMC Genomics">
        <title>New insights from Opisthorchis felineus genome: update on genomics of the epidemiologically important liver flukes.</title>
        <authorList>
            <person name="Ershov N.I."/>
            <person name="Mordvinov V.A."/>
            <person name="Prokhortchouk E.B."/>
            <person name="Pakharukova M.Y."/>
            <person name="Gunbin K.V."/>
            <person name="Ustyantsev K."/>
            <person name="Genaev M.A."/>
            <person name="Blinov A.G."/>
            <person name="Mazur A."/>
            <person name="Boulygina E."/>
            <person name="Tsygankova S."/>
            <person name="Khrameeva E."/>
            <person name="Chekanov N."/>
            <person name="Fan G."/>
            <person name="Xiao A."/>
            <person name="Zhang H."/>
            <person name="Xu X."/>
            <person name="Yang H."/>
            <person name="Solovyev V."/>
            <person name="Lee S.M."/>
            <person name="Liu X."/>
            <person name="Afonnikov D.A."/>
            <person name="Skryabin K.G."/>
        </authorList>
    </citation>
    <scope>NUCLEOTIDE SEQUENCE [LARGE SCALE GENOMIC DNA]</scope>
    <source>
        <strain evidence="1">AK-0245</strain>
        <tissue evidence="1">Whole organism</tissue>
    </source>
</reference>
<evidence type="ECO:0000313" key="1">
    <source>
        <dbReference type="EMBL" id="TGZ59351.1"/>
    </source>
</evidence>
<comment type="caution">
    <text evidence="1">The sequence shown here is derived from an EMBL/GenBank/DDBJ whole genome shotgun (WGS) entry which is preliminary data.</text>
</comment>